<dbReference type="InterPro" id="IPR036291">
    <property type="entry name" value="NAD(P)-bd_dom_sf"/>
</dbReference>
<dbReference type="Proteomes" id="UP000272560">
    <property type="component" value="Unassembled WGS sequence"/>
</dbReference>
<gene>
    <name evidence="5" type="ORF">D6T63_14230</name>
</gene>
<evidence type="ECO:0000313" key="6">
    <source>
        <dbReference type="Proteomes" id="UP000272560"/>
    </source>
</evidence>
<evidence type="ECO:0000313" key="5">
    <source>
        <dbReference type="EMBL" id="RJT78124.1"/>
    </source>
</evidence>
<dbReference type="EMBL" id="QZVT01000007">
    <property type="protein sequence ID" value="RJT78124.1"/>
    <property type="molecule type" value="Genomic_DNA"/>
</dbReference>
<comment type="similarity">
    <text evidence="1 3">Belongs to the short-chain dehydrogenases/reductases (SDR) family.</text>
</comment>
<dbReference type="PANTHER" id="PTHR44196">
    <property type="entry name" value="DEHYDROGENASE/REDUCTASE SDR FAMILY MEMBER 7B"/>
    <property type="match status" value="1"/>
</dbReference>
<dbReference type="SMART" id="SM00822">
    <property type="entry name" value="PKS_KR"/>
    <property type="match status" value="1"/>
</dbReference>
<feature type="domain" description="Ketoreductase" evidence="4">
    <location>
        <begin position="2"/>
        <end position="174"/>
    </location>
</feature>
<dbReference type="PANTHER" id="PTHR44196:SF1">
    <property type="entry name" value="DEHYDROGENASE_REDUCTASE SDR FAMILY MEMBER 7B"/>
    <property type="match status" value="1"/>
</dbReference>
<dbReference type="InterPro" id="IPR002347">
    <property type="entry name" value="SDR_fam"/>
</dbReference>
<dbReference type="PRINTS" id="PR00081">
    <property type="entry name" value="GDHRDH"/>
</dbReference>
<accession>A0A3A5M1U7</accession>
<dbReference type="SUPFAM" id="SSF51735">
    <property type="entry name" value="NAD(P)-binding Rossmann-fold domains"/>
    <property type="match status" value="1"/>
</dbReference>
<comment type="caution">
    <text evidence="5">The sequence shown here is derived from an EMBL/GenBank/DDBJ whole genome shotgun (WGS) entry which is preliminary data.</text>
</comment>
<dbReference type="PRINTS" id="PR00080">
    <property type="entry name" value="SDRFAMILY"/>
</dbReference>
<dbReference type="AlphaFoldDB" id="A0A3A5M1U7"/>
<keyword evidence="6" id="KW-1185">Reference proteome</keyword>
<keyword evidence="2" id="KW-0560">Oxidoreductase</keyword>
<name>A0A3A5M1U7_9MICC</name>
<dbReference type="InterPro" id="IPR020904">
    <property type="entry name" value="Sc_DH/Rdtase_CS"/>
</dbReference>
<evidence type="ECO:0000256" key="2">
    <source>
        <dbReference type="ARBA" id="ARBA00023002"/>
    </source>
</evidence>
<evidence type="ECO:0000256" key="3">
    <source>
        <dbReference type="RuleBase" id="RU000363"/>
    </source>
</evidence>
<proteinExistence type="inferred from homology"/>
<organism evidence="5 6">
    <name type="scientific">Arthrobacter cheniae</name>
    <dbReference type="NCBI Taxonomy" id="1258888"/>
    <lineage>
        <taxon>Bacteria</taxon>
        <taxon>Bacillati</taxon>
        <taxon>Actinomycetota</taxon>
        <taxon>Actinomycetes</taxon>
        <taxon>Micrococcales</taxon>
        <taxon>Micrococcaceae</taxon>
        <taxon>Arthrobacter</taxon>
    </lineage>
</organism>
<dbReference type="InterPro" id="IPR057326">
    <property type="entry name" value="KR_dom"/>
</dbReference>
<dbReference type="GO" id="GO:0016491">
    <property type="term" value="F:oxidoreductase activity"/>
    <property type="evidence" value="ECO:0007669"/>
    <property type="project" value="UniProtKB-KW"/>
</dbReference>
<evidence type="ECO:0000259" key="4">
    <source>
        <dbReference type="SMART" id="SM00822"/>
    </source>
</evidence>
<dbReference type="OrthoDB" id="4523082at2"/>
<protein>
    <submittedName>
        <fullName evidence="5">SDR family NAD(P)-dependent oxidoreductase</fullName>
    </submittedName>
</protein>
<dbReference type="PROSITE" id="PS00061">
    <property type="entry name" value="ADH_SHORT"/>
    <property type="match status" value="1"/>
</dbReference>
<evidence type="ECO:0000256" key="1">
    <source>
        <dbReference type="ARBA" id="ARBA00006484"/>
    </source>
</evidence>
<dbReference type="Gene3D" id="3.40.50.720">
    <property type="entry name" value="NAD(P)-binding Rossmann-like Domain"/>
    <property type="match status" value="1"/>
</dbReference>
<sequence>MGEHLARGLAERGSSLLLVDRDAARLEVVASSIRSTYPGSNVRTFVADLSERDAVERLAADLLAATDVVDLLINNAGVALAGRFDQISMDDFDWVMAINFHAPVLLTHHLLPRIGPGGHIVNVSSLFGLVGPKGQTAYSSSKFAIRGFTEALRNELLPRGIGITSVHPGGIRTNIALNARIGGNLSTLDVKKAKDDFNKLLTFPADKAAELMLEAVKTRRPRLLIGLSAKVPDVVARVAPMSFGTLERQATKLARLAGKIRR</sequence>
<reference evidence="5 6" key="1">
    <citation type="submission" date="2018-09" db="EMBL/GenBank/DDBJ databases">
        <title>Novel species of Arthrobacter.</title>
        <authorList>
            <person name="Liu Q."/>
            <person name="Xin Y.-H."/>
        </authorList>
    </citation>
    <scope>NUCLEOTIDE SEQUENCE [LARGE SCALE GENOMIC DNA]</scope>
    <source>
        <strain evidence="5 6">Hz2</strain>
    </source>
</reference>
<dbReference type="GO" id="GO:0016020">
    <property type="term" value="C:membrane"/>
    <property type="evidence" value="ECO:0007669"/>
    <property type="project" value="TreeGrafter"/>
</dbReference>
<dbReference type="Pfam" id="PF00106">
    <property type="entry name" value="adh_short"/>
    <property type="match status" value="1"/>
</dbReference>